<comment type="caution">
    <text evidence="2">The sequence shown here is derived from an EMBL/GenBank/DDBJ whole genome shotgun (WGS) entry which is preliminary data.</text>
</comment>
<dbReference type="RefSeq" id="WP_159963882.1">
    <property type="nucleotide sequence ID" value="NZ_APKE01000007.1"/>
</dbReference>
<feature type="transmembrane region" description="Helical" evidence="1">
    <location>
        <begin position="100"/>
        <end position="126"/>
    </location>
</feature>
<gene>
    <name evidence="2" type="ORF">PMES_00423</name>
</gene>
<keyword evidence="1" id="KW-1133">Transmembrane helix</keyword>
<name>A0A921NYM9_9RHOB</name>
<accession>A0A921NYM9</accession>
<keyword evidence="1" id="KW-0812">Transmembrane</keyword>
<dbReference type="OrthoDB" id="7744658at2"/>
<feature type="transmembrane region" description="Helical" evidence="1">
    <location>
        <begin position="76"/>
        <end position="94"/>
    </location>
</feature>
<evidence type="ECO:0000313" key="3">
    <source>
        <dbReference type="Proteomes" id="UP000698242"/>
    </source>
</evidence>
<proteinExistence type="predicted"/>
<feature type="transmembrane region" description="Helical" evidence="1">
    <location>
        <begin position="138"/>
        <end position="158"/>
    </location>
</feature>
<dbReference type="AlphaFoldDB" id="A0A921NYM9"/>
<keyword evidence="3" id="KW-1185">Reference proteome</keyword>
<evidence type="ECO:0000313" key="2">
    <source>
        <dbReference type="EMBL" id="KAF0677109.1"/>
    </source>
</evidence>
<evidence type="ECO:0008006" key="4">
    <source>
        <dbReference type="Google" id="ProtNLM"/>
    </source>
</evidence>
<organism evidence="2 3">
    <name type="scientific">Profundibacterium mesophilum KAUST100406-0324</name>
    <dbReference type="NCBI Taxonomy" id="1037889"/>
    <lineage>
        <taxon>Bacteria</taxon>
        <taxon>Pseudomonadati</taxon>
        <taxon>Pseudomonadota</taxon>
        <taxon>Alphaproteobacteria</taxon>
        <taxon>Rhodobacterales</taxon>
        <taxon>Roseobacteraceae</taxon>
        <taxon>Profundibacterium</taxon>
    </lineage>
</organism>
<dbReference type="Proteomes" id="UP000698242">
    <property type="component" value="Unassembled WGS sequence"/>
</dbReference>
<sequence length="160" mass="16267">MAPNRRLPVPLGVPIAGLLWSLATLQARSSEIASLDMSLAEAAFPVTLGGIGLFLALWGGFTGVTWALCRAFGGRLSLLGTGALVSQAALPLWIAAPVAAFWLAGASTAAAPLAALAGLALYGWTLSGLLSTDLDWSLARAGAATASAIIFLVSFVFLTI</sequence>
<protein>
    <recommendedName>
        <fullName evidence="4">Yip1 domain-containing protein</fullName>
    </recommendedName>
</protein>
<keyword evidence="1" id="KW-0472">Membrane</keyword>
<evidence type="ECO:0000256" key="1">
    <source>
        <dbReference type="SAM" id="Phobius"/>
    </source>
</evidence>
<reference evidence="2" key="1">
    <citation type="submission" date="2013-03" db="EMBL/GenBank/DDBJ databases">
        <title>Genome Sequence of the Profundibacterium mesophilum strain KAUST100406-0324T from Red Sea, a novel genus in the family Rhodobacteraceae.</title>
        <authorList>
            <person name="Essack M."/>
            <person name="Alam I."/>
            <person name="Lafi F."/>
            <person name="Alawi W."/>
            <person name="Kamanu F."/>
            <person name="Al-Suwailem A."/>
            <person name="Lee O.O."/>
            <person name="Xu Y."/>
            <person name="Bajic V."/>
            <person name="Qian P.-Y."/>
            <person name="Archer J."/>
        </authorList>
    </citation>
    <scope>NUCLEOTIDE SEQUENCE</scope>
    <source>
        <strain evidence="2">KAUST100406-0324</strain>
    </source>
</reference>
<feature type="transmembrane region" description="Helical" evidence="1">
    <location>
        <begin position="43"/>
        <end position="69"/>
    </location>
</feature>
<dbReference type="EMBL" id="APKE01000007">
    <property type="protein sequence ID" value="KAF0677109.1"/>
    <property type="molecule type" value="Genomic_DNA"/>
</dbReference>